<proteinExistence type="predicted"/>
<evidence type="ECO:0000259" key="2">
    <source>
        <dbReference type="Pfam" id="PF02421"/>
    </source>
</evidence>
<feature type="transmembrane region" description="Helical" evidence="1">
    <location>
        <begin position="260"/>
        <end position="278"/>
    </location>
</feature>
<sequence length="560" mass="62168">MADRDLTAMHQRFCGTYAILRLNLPAYRQILYFRSDWMEHPHFIIAFTGNEQTGKEVLFKKLTAKKGPAMPSCMRDMSCPHGDFSYDSRHYKAVNLPGVLSLSSPSEEASCTASYLCSGHPDAILVIGHALHLEILLGLLKEILSLGPVRDSSIPVVLCVSRCEEARRQGIRIDFSLLHDVLQIPVVPLHGYGREQMDDLKAALHYALQPHHRHDFLYDCLDFSPCRLAHECMMPEISPSQGKKRNISPEAGWIRRICEALLLLLLIGLTACLSIRLTDCLWPLFFETETVLWAWAEWFGIPAWLAAPMVHGAFRAVSCTILVMLPMLFLLFPLLGLLGRCSCFPWAVYLSDLLTEFFIEKPCNTASHYKSYGIFSTLFSSTADHTIPVLDKAAAAAVPSGILIWFLGSMAYAGPETGYGTLLFSDIAGGNLLTAITHFLEHPARLLGLDGTILAAFILGIFSHGMALPAMMMIYLKTGGIPSPSSPFILGQVLANHGWTWRTALCTCLMALTRFPSITVCLKMRRSPGHTPYFFWGRLLVFILGITLCFLIALTGRISG</sequence>
<feature type="transmembrane region" description="Helical" evidence="1">
    <location>
        <begin position="533"/>
        <end position="554"/>
    </location>
</feature>
<dbReference type="Gene3D" id="3.40.50.300">
    <property type="entry name" value="P-loop containing nucleotide triphosphate hydrolases"/>
    <property type="match status" value="1"/>
</dbReference>
<dbReference type="GO" id="GO:0015093">
    <property type="term" value="F:ferrous iron transmembrane transporter activity"/>
    <property type="evidence" value="ECO:0007669"/>
    <property type="project" value="TreeGrafter"/>
</dbReference>
<dbReference type="PANTHER" id="PTHR43185:SF1">
    <property type="entry name" value="FE(2+) TRANSPORTER FEOB"/>
    <property type="match status" value="1"/>
</dbReference>
<dbReference type="InterPro" id="IPR030389">
    <property type="entry name" value="G_FEOB_dom"/>
</dbReference>
<protein>
    <recommendedName>
        <fullName evidence="2">FeoB-type G domain-containing protein</fullName>
    </recommendedName>
</protein>
<dbReference type="InterPro" id="IPR027417">
    <property type="entry name" value="P-loop_NTPase"/>
</dbReference>
<dbReference type="PaxDb" id="411902-CLOBOL_00013"/>
<gene>
    <name evidence="3" type="ORF">CLOBOL_00013</name>
</gene>
<dbReference type="GO" id="GO:0005525">
    <property type="term" value="F:GTP binding"/>
    <property type="evidence" value="ECO:0007669"/>
    <property type="project" value="InterPro"/>
</dbReference>
<dbReference type="PANTHER" id="PTHR43185">
    <property type="entry name" value="FERROUS IRON TRANSPORT PROTEIN B"/>
    <property type="match status" value="1"/>
</dbReference>
<feature type="transmembrane region" description="Helical" evidence="1">
    <location>
        <begin position="452"/>
        <end position="476"/>
    </location>
</feature>
<dbReference type="Proteomes" id="UP000005396">
    <property type="component" value="Unassembled WGS sequence"/>
</dbReference>
<feature type="transmembrane region" description="Helical" evidence="1">
    <location>
        <begin position="313"/>
        <end position="338"/>
    </location>
</feature>
<dbReference type="AlphaFoldDB" id="A8RG07"/>
<keyword evidence="1" id="KW-1133">Transmembrane helix</keyword>
<name>A8RG07_ENTBW</name>
<evidence type="ECO:0000256" key="1">
    <source>
        <dbReference type="SAM" id="Phobius"/>
    </source>
</evidence>
<accession>A8RG07</accession>
<dbReference type="Pfam" id="PF02421">
    <property type="entry name" value="FeoB_N"/>
    <property type="match status" value="1"/>
</dbReference>
<comment type="caution">
    <text evidence="3">The sequence shown here is derived from an EMBL/GenBank/DDBJ whole genome shotgun (WGS) entry which is preliminary data.</text>
</comment>
<reference evidence="3 4" key="1">
    <citation type="submission" date="2007-08" db="EMBL/GenBank/DDBJ databases">
        <authorList>
            <person name="Fulton L."/>
            <person name="Clifton S."/>
            <person name="Fulton B."/>
            <person name="Xu J."/>
            <person name="Minx P."/>
            <person name="Pepin K.H."/>
            <person name="Johnson M."/>
            <person name="Thiruvilangam P."/>
            <person name="Bhonagiri V."/>
            <person name="Nash W.E."/>
            <person name="Mardis E.R."/>
            <person name="Wilson R.K."/>
        </authorList>
    </citation>
    <scope>NUCLEOTIDE SEQUENCE [LARGE SCALE GENOMIC DNA]</scope>
    <source>
        <strain evidence="4">ATCC BAA-613 / DSM 15670 / CCUG 46953 / JCM 12243 / WAL 16351</strain>
    </source>
</reference>
<evidence type="ECO:0000313" key="3">
    <source>
        <dbReference type="EMBL" id="EDP19546.1"/>
    </source>
</evidence>
<organism evidence="3 4">
    <name type="scientific">Enterocloster bolteae (strain ATCC BAA-613 / DSM 15670 / CCUG 46953 / JCM 12243 / WAL 16351)</name>
    <name type="common">Clostridium bolteae</name>
    <dbReference type="NCBI Taxonomy" id="411902"/>
    <lineage>
        <taxon>Bacteria</taxon>
        <taxon>Bacillati</taxon>
        <taxon>Bacillota</taxon>
        <taxon>Clostridia</taxon>
        <taxon>Lachnospirales</taxon>
        <taxon>Lachnospiraceae</taxon>
        <taxon>Enterocloster</taxon>
    </lineage>
</organism>
<dbReference type="eggNOG" id="COG0370">
    <property type="taxonomic scope" value="Bacteria"/>
</dbReference>
<dbReference type="InterPro" id="IPR050860">
    <property type="entry name" value="FeoB_GTPase"/>
</dbReference>
<evidence type="ECO:0000313" key="4">
    <source>
        <dbReference type="Proteomes" id="UP000005396"/>
    </source>
</evidence>
<dbReference type="EMBL" id="ABCC02000001">
    <property type="protein sequence ID" value="EDP19546.1"/>
    <property type="molecule type" value="Genomic_DNA"/>
</dbReference>
<feature type="transmembrane region" description="Helical" evidence="1">
    <location>
        <begin position="290"/>
        <end position="307"/>
    </location>
</feature>
<dbReference type="SUPFAM" id="SSF52540">
    <property type="entry name" value="P-loop containing nucleoside triphosphate hydrolases"/>
    <property type="match status" value="1"/>
</dbReference>
<feature type="domain" description="FeoB-type G" evidence="2">
    <location>
        <begin position="45"/>
        <end position="203"/>
    </location>
</feature>
<keyword evidence="1" id="KW-0472">Membrane</keyword>
<dbReference type="GO" id="GO:0005886">
    <property type="term" value="C:plasma membrane"/>
    <property type="evidence" value="ECO:0007669"/>
    <property type="project" value="TreeGrafter"/>
</dbReference>
<reference evidence="3 4" key="2">
    <citation type="submission" date="2007-09" db="EMBL/GenBank/DDBJ databases">
        <title>Draft genome sequence of Clostridium bolteae (ATCC BAA-613).</title>
        <authorList>
            <person name="Sudarsanam P."/>
            <person name="Ley R."/>
            <person name="Guruge J."/>
            <person name="Turnbaugh P.J."/>
            <person name="Mahowald M."/>
            <person name="Liep D."/>
            <person name="Gordon J."/>
        </authorList>
    </citation>
    <scope>NUCLEOTIDE SEQUENCE [LARGE SCALE GENOMIC DNA]</scope>
    <source>
        <strain evidence="4">ATCC BAA-613 / DSM 15670 / CCUG 46953 / JCM 12243 / WAL 16351</strain>
    </source>
</reference>
<dbReference type="HOGENOM" id="CLU_013350_4_0_9"/>
<keyword evidence="1" id="KW-0812">Transmembrane</keyword>
<feature type="transmembrane region" description="Helical" evidence="1">
    <location>
        <begin position="419"/>
        <end position="440"/>
    </location>
</feature>